<dbReference type="Proteomes" id="UP000054908">
    <property type="component" value="Unassembled WGS sequence"/>
</dbReference>
<organism evidence="2 3">
    <name type="scientific">Legionella maceachernii</name>
    <dbReference type="NCBI Taxonomy" id="466"/>
    <lineage>
        <taxon>Bacteria</taxon>
        <taxon>Pseudomonadati</taxon>
        <taxon>Pseudomonadota</taxon>
        <taxon>Gammaproteobacteria</taxon>
        <taxon>Legionellales</taxon>
        <taxon>Legionellaceae</taxon>
        <taxon>Legionella</taxon>
    </lineage>
</organism>
<feature type="transmembrane region" description="Helical" evidence="1">
    <location>
        <begin position="99"/>
        <end position="118"/>
    </location>
</feature>
<name>A0A0W0WGQ3_9GAMM</name>
<dbReference type="EMBL" id="LNYL01000006">
    <property type="protein sequence ID" value="KTD31427.1"/>
    <property type="molecule type" value="Genomic_DNA"/>
</dbReference>
<feature type="transmembrane region" description="Helical" evidence="1">
    <location>
        <begin position="20"/>
        <end position="39"/>
    </location>
</feature>
<dbReference type="AlphaFoldDB" id="A0A0W0WGQ3"/>
<evidence type="ECO:0008006" key="4">
    <source>
        <dbReference type="Google" id="ProtNLM"/>
    </source>
</evidence>
<gene>
    <name evidence="2" type="ORF">Lmac_0302</name>
</gene>
<dbReference type="PATRIC" id="fig|466.6.peg.325"/>
<keyword evidence="1" id="KW-0472">Membrane</keyword>
<proteinExistence type="predicted"/>
<sequence length="211" mass="22035">MNDNQIVSDKVCASAPFHRISWAAIFAGAFVGIGLGFLLRLLGTAIGLSAYSSSPSGFVVIAIGGLIGLLIGSIISMGAAGFVAGYLGRSTCPHHHMGLIYGFTTWSVVLLFTALIAVPEAHYLNLYKGSLVQNQNVTATKPQAAAPASSNNIEAQSAINSSMSGNQAPAVTPMEVSSMAWILFILFFIGAISACMGACWALCKCKKHEHP</sequence>
<comment type="caution">
    <text evidence="2">The sequence shown here is derived from an EMBL/GenBank/DDBJ whole genome shotgun (WGS) entry which is preliminary data.</text>
</comment>
<evidence type="ECO:0000256" key="1">
    <source>
        <dbReference type="SAM" id="Phobius"/>
    </source>
</evidence>
<keyword evidence="3" id="KW-1185">Reference proteome</keyword>
<evidence type="ECO:0000313" key="2">
    <source>
        <dbReference type="EMBL" id="KTD31427.1"/>
    </source>
</evidence>
<feature type="transmembrane region" description="Helical" evidence="1">
    <location>
        <begin position="59"/>
        <end position="87"/>
    </location>
</feature>
<reference evidence="2 3" key="1">
    <citation type="submission" date="2015-11" db="EMBL/GenBank/DDBJ databases">
        <title>Genomic analysis of 38 Legionella species identifies large and diverse effector repertoires.</title>
        <authorList>
            <person name="Burstein D."/>
            <person name="Amaro F."/>
            <person name="Zusman T."/>
            <person name="Lifshitz Z."/>
            <person name="Cohen O."/>
            <person name="Gilbert J.A."/>
            <person name="Pupko T."/>
            <person name="Shuman H.A."/>
            <person name="Segal G."/>
        </authorList>
    </citation>
    <scope>NUCLEOTIDE SEQUENCE [LARGE SCALE GENOMIC DNA]</scope>
    <source>
        <strain evidence="2 3">PX-1-G2-E2</strain>
    </source>
</reference>
<accession>A0A0W0WGQ3</accession>
<keyword evidence="1" id="KW-0812">Transmembrane</keyword>
<protein>
    <recommendedName>
        <fullName evidence="4">Transmembrane protein</fullName>
    </recommendedName>
</protein>
<keyword evidence="1" id="KW-1133">Transmembrane helix</keyword>
<evidence type="ECO:0000313" key="3">
    <source>
        <dbReference type="Proteomes" id="UP000054908"/>
    </source>
</evidence>
<feature type="transmembrane region" description="Helical" evidence="1">
    <location>
        <begin position="179"/>
        <end position="203"/>
    </location>
</feature>
<dbReference type="STRING" id="466.Lmac_0302"/>